<proteinExistence type="predicted"/>
<dbReference type="AlphaFoldDB" id="A0A426ZJD2"/>
<sequence length="155" mass="16229">MTFGPSNTLILLSFITFLRGVGVLDLHASSKKGFRHLPSSPPAVRGVGAPDLHASSSEGDQGPQPHASTNEGGWGAQSPCLRQQRGLGFRTCTSAGSEGVGIGECAHSRSMGCHRTSREGEALGIVVDAVKLLSDIKKASTSSRLVRKTSTVQYI</sequence>
<reference evidence="3 4" key="1">
    <citation type="journal article" date="2014" name="Agronomy (Basel)">
        <title>A Draft Genome Sequence for Ensete ventricosum, the Drought-Tolerant Tree Against Hunger.</title>
        <authorList>
            <person name="Harrison J."/>
            <person name="Moore K.A."/>
            <person name="Paszkiewicz K."/>
            <person name="Jones T."/>
            <person name="Grant M."/>
            <person name="Ambacheew D."/>
            <person name="Muzemil S."/>
            <person name="Studholme D.J."/>
        </authorList>
    </citation>
    <scope>NUCLEOTIDE SEQUENCE [LARGE SCALE GENOMIC DNA]</scope>
</reference>
<protein>
    <submittedName>
        <fullName evidence="3">Uncharacterized protein</fullName>
    </submittedName>
</protein>
<evidence type="ECO:0000256" key="2">
    <source>
        <dbReference type="SAM" id="SignalP"/>
    </source>
</evidence>
<organism evidence="3 4">
    <name type="scientific">Ensete ventricosum</name>
    <name type="common">Abyssinian banana</name>
    <name type="synonym">Musa ensete</name>
    <dbReference type="NCBI Taxonomy" id="4639"/>
    <lineage>
        <taxon>Eukaryota</taxon>
        <taxon>Viridiplantae</taxon>
        <taxon>Streptophyta</taxon>
        <taxon>Embryophyta</taxon>
        <taxon>Tracheophyta</taxon>
        <taxon>Spermatophyta</taxon>
        <taxon>Magnoliopsida</taxon>
        <taxon>Liliopsida</taxon>
        <taxon>Zingiberales</taxon>
        <taxon>Musaceae</taxon>
        <taxon>Ensete</taxon>
    </lineage>
</organism>
<evidence type="ECO:0000313" key="3">
    <source>
        <dbReference type="EMBL" id="RRT64113.1"/>
    </source>
</evidence>
<evidence type="ECO:0000313" key="4">
    <source>
        <dbReference type="Proteomes" id="UP000287651"/>
    </source>
</evidence>
<dbReference type="EMBL" id="AMZH03006325">
    <property type="protein sequence ID" value="RRT64113.1"/>
    <property type="molecule type" value="Genomic_DNA"/>
</dbReference>
<feature type="region of interest" description="Disordered" evidence="1">
    <location>
        <begin position="32"/>
        <end position="77"/>
    </location>
</feature>
<keyword evidence="2" id="KW-0732">Signal</keyword>
<feature type="chain" id="PRO_5019529480" evidence="2">
    <location>
        <begin position="21"/>
        <end position="155"/>
    </location>
</feature>
<accession>A0A426ZJD2</accession>
<gene>
    <name evidence="3" type="ORF">B296_00019113</name>
</gene>
<name>A0A426ZJD2_ENSVE</name>
<dbReference type="Proteomes" id="UP000287651">
    <property type="component" value="Unassembled WGS sequence"/>
</dbReference>
<comment type="caution">
    <text evidence="3">The sequence shown here is derived from an EMBL/GenBank/DDBJ whole genome shotgun (WGS) entry which is preliminary data.</text>
</comment>
<feature type="signal peptide" evidence="2">
    <location>
        <begin position="1"/>
        <end position="20"/>
    </location>
</feature>
<evidence type="ECO:0000256" key="1">
    <source>
        <dbReference type="SAM" id="MobiDB-lite"/>
    </source>
</evidence>